<evidence type="ECO:0000256" key="1">
    <source>
        <dbReference type="SAM" id="MobiDB-lite"/>
    </source>
</evidence>
<evidence type="ECO:0000313" key="2">
    <source>
        <dbReference type="EMBL" id="MDC3989229.1"/>
    </source>
</evidence>
<dbReference type="EMBL" id="JAGTJJ010000101">
    <property type="protein sequence ID" value="MDC3989229.1"/>
    <property type="molecule type" value="Genomic_DNA"/>
</dbReference>
<reference evidence="2 3" key="1">
    <citation type="submission" date="2021-04" db="EMBL/GenBank/DDBJ databases">
        <title>Genome analysis of Polyangium sp.</title>
        <authorList>
            <person name="Li Y."/>
            <person name="Wang J."/>
        </authorList>
    </citation>
    <scope>NUCLEOTIDE SEQUENCE [LARGE SCALE GENOMIC DNA]</scope>
    <source>
        <strain evidence="2 3">SDU14</strain>
    </source>
</reference>
<gene>
    <name evidence="2" type="ORF">KEG57_52680</name>
</gene>
<protein>
    <submittedName>
        <fullName evidence="2">Uncharacterized protein</fullName>
    </submittedName>
</protein>
<sequence length="265" mass="28666">MDVSLQAIFPGIYVFTPGRRVHCMRQVRAEALAAELAALALHADICVAHDQDTLVIEAKWNGRAQDSTVVPGLRELDITLDGTITSLRDTIDRQVRASKAGDPLAVSGASLLQILFPLGAAAVTNATYPDEAAEVERILTELKQPKWASLVMEFGLTRMIVHITDLATEYRKLLDTPADGLKFLAVKEARAKGQNLMLQAMAMIAGRHPSESDADRAGRQALMGPILRQNDAIGQYLKARRSVPDVNPETGEEILPAVPSANAPT</sequence>
<name>A0A9X3XEN4_9BACT</name>
<dbReference type="Proteomes" id="UP001151081">
    <property type="component" value="Unassembled WGS sequence"/>
</dbReference>
<dbReference type="RefSeq" id="WP_272429006.1">
    <property type="nucleotide sequence ID" value="NZ_JAGTJJ010000101.1"/>
</dbReference>
<keyword evidence="3" id="KW-1185">Reference proteome</keyword>
<evidence type="ECO:0000313" key="3">
    <source>
        <dbReference type="Proteomes" id="UP001151081"/>
    </source>
</evidence>
<comment type="caution">
    <text evidence="2">The sequence shown here is derived from an EMBL/GenBank/DDBJ whole genome shotgun (WGS) entry which is preliminary data.</text>
</comment>
<feature type="region of interest" description="Disordered" evidence="1">
    <location>
        <begin position="244"/>
        <end position="265"/>
    </location>
</feature>
<accession>A0A9X3XEN4</accession>
<proteinExistence type="predicted"/>
<organism evidence="2 3">
    <name type="scientific">Polyangium jinanense</name>
    <dbReference type="NCBI Taxonomy" id="2829994"/>
    <lineage>
        <taxon>Bacteria</taxon>
        <taxon>Pseudomonadati</taxon>
        <taxon>Myxococcota</taxon>
        <taxon>Polyangia</taxon>
        <taxon>Polyangiales</taxon>
        <taxon>Polyangiaceae</taxon>
        <taxon>Polyangium</taxon>
    </lineage>
</organism>
<dbReference type="AlphaFoldDB" id="A0A9X3XEN4"/>